<feature type="non-terminal residue" evidence="1">
    <location>
        <position position="1"/>
    </location>
</feature>
<reference evidence="1" key="1">
    <citation type="submission" date="2021-01" db="EMBL/GenBank/DDBJ databases">
        <authorList>
            <person name="Kaushik A."/>
        </authorList>
    </citation>
    <scope>NUCLEOTIDE SEQUENCE</scope>
    <source>
        <strain evidence="1">AG3-1AP</strain>
    </source>
</reference>
<comment type="caution">
    <text evidence="1">The sequence shown here is derived from an EMBL/GenBank/DDBJ whole genome shotgun (WGS) entry which is preliminary data.</text>
</comment>
<evidence type="ECO:0000313" key="2">
    <source>
        <dbReference type="Proteomes" id="UP000663831"/>
    </source>
</evidence>
<dbReference type="AlphaFoldDB" id="A0A8H3CTF1"/>
<dbReference type="EMBL" id="CAJMWV010003934">
    <property type="protein sequence ID" value="CAE6490554.1"/>
    <property type="molecule type" value="Genomic_DNA"/>
</dbReference>
<protein>
    <submittedName>
        <fullName evidence="1">Uncharacterized protein</fullName>
    </submittedName>
</protein>
<accession>A0A8H3CTF1</accession>
<proteinExistence type="predicted"/>
<sequence>RGRELTSTSSPHIVHTCFPGGSVCNTLRKSIVTKRASPKVPKKCFDARRISFCSRITAGIGIKSMFIGITLEHFEDGIDCLMGIDCWPTLHICGKNVKSIFDVLHRLVLHSWPFIPDVLLCRWSP</sequence>
<evidence type="ECO:0000313" key="1">
    <source>
        <dbReference type="EMBL" id="CAE6490554.1"/>
    </source>
</evidence>
<dbReference type="Proteomes" id="UP000663831">
    <property type="component" value="Unassembled WGS sequence"/>
</dbReference>
<organism evidence="1 2">
    <name type="scientific">Rhizoctonia solani</name>
    <dbReference type="NCBI Taxonomy" id="456999"/>
    <lineage>
        <taxon>Eukaryota</taxon>
        <taxon>Fungi</taxon>
        <taxon>Dikarya</taxon>
        <taxon>Basidiomycota</taxon>
        <taxon>Agaricomycotina</taxon>
        <taxon>Agaricomycetes</taxon>
        <taxon>Cantharellales</taxon>
        <taxon>Ceratobasidiaceae</taxon>
        <taxon>Rhizoctonia</taxon>
    </lineage>
</organism>
<gene>
    <name evidence="1" type="ORF">RDB_LOCUS108368</name>
</gene>
<name>A0A8H3CTF1_9AGAM</name>